<gene>
    <name evidence="6" type="ORF">C7380_101157</name>
</gene>
<dbReference type="EMBL" id="QGGI01000001">
    <property type="protein sequence ID" value="PWJ96584.1"/>
    <property type="molecule type" value="Genomic_DNA"/>
</dbReference>
<dbReference type="InterPro" id="IPR050571">
    <property type="entry name" value="Class-IV_PLP-Dep_Aminotrnsfr"/>
</dbReference>
<comment type="cofactor">
    <cofactor evidence="1 5">
        <name>pyridoxal 5'-phosphate</name>
        <dbReference type="ChEBI" id="CHEBI:597326"/>
    </cofactor>
</comment>
<evidence type="ECO:0000256" key="3">
    <source>
        <dbReference type="ARBA" id="ARBA00022898"/>
    </source>
</evidence>
<comment type="caution">
    <text evidence="6">The sequence shown here is derived from an EMBL/GenBank/DDBJ whole genome shotgun (WGS) entry which is preliminary data.</text>
</comment>
<keyword evidence="6" id="KW-0808">Transferase</keyword>
<keyword evidence="7" id="KW-1185">Reference proteome</keyword>
<reference evidence="6 7" key="1">
    <citation type="submission" date="2018-05" db="EMBL/GenBank/DDBJ databases">
        <title>Genomic Encyclopedia of Type Strains, Phase IV (KMG-IV): sequencing the most valuable type-strain genomes for metagenomic binning, comparative biology and taxonomic classification.</title>
        <authorList>
            <person name="Goeker M."/>
        </authorList>
    </citation>
    <scope>NUCLEOTIDE SEQUENCE [LARGE SCALE GENOMIC DNA]</scope>
    <source>
        <strain evidence="6 7">DSM 24906</strain>
    </source>
</reference>
<dbReference type="PROSITE" id="PS00770">
    <property type="entry name" value="AA_TRANSFER_CLASS_4"/>
    <property type="match status" value="1"/>
</dbReference>
<evidence type="ECO:0000256" key="1">
    <source>
        <dbReference type="ARBA" id="ARBA00001933"/>
    </source>
</evidence>
<dbReference type="InterPro" id="IPR001544">
    <property type="entry name" value="Aminotrans_IV"/>
</dbReference>
<keyword evidence="6" id="KW-0032">Aminotransferase</keyword>
<accession>A0AA45HJT3</accession>
<dbReference type="FunFam" id="3.20.10.10:FF:000002">
    <property type="entry name" value="D-alanine aminotransferase"/>
    <property type="match status" value="1"/>
</dbReference>
<name>A0AA45HJT3_9BACT</name>
<dbReference type="InterPro" id="IPR036038">
    <property type="entry name" value="Aminotransferase-like"/>
</dbReference>
<dbReference type="RefSeq" id="WP_109603574.1">
    <property type="nucleotide sequence ID" value="NZ_JAMHJO010000010.1"/>
</dbReference>
<proteinExistence type="inferred from homology"/>
<keyword evidence="3 5" id="KW-0663">Pyridoxal phosphate</keyword>
<dbReference type="Proteomes" id="UP000245921">
    <property type="component" value="Unassembled WGS sequence"/>
</dbReference>
<dbReference type="Pfam" id="PF01063">
    <property type="entry name" value="Aminotran_4"/>
    <property type="match status" value="1"/>
</dbReference>
<protein>
    <submittedName>
        <fullName evidence="6">Branched chain amino acid aminotransferase</fullName>
    </submittedName>
</protein>
<evidence type="ECO:0000313" key="6">
    <source>
        <dbReference type="EMBL" id="PWJ96584.1"/>
    </source>
</evidence>
<evidence type="ECO:0000256" key="4">
    <source>
        <dbReference type="RuleBase" id="RU004106"/>
    </source>
</evidence>
<dbReference type="PANTHER" id="PTHR42743">
    <property type="entry name" value="AMINO-ACID AMINOTRANSFERASE"/>
    <property type="match status" value="1"/>
</dbReference>
<dbReference type="GO" id="GO:0008652">
    <property type="term" value="P:amino acid biosynthetic process"/>
    <property type="evidence" value="ECO:0007669"/>
    <property type="project" value="UniProtKB-ARBA"/>
</dbReference>
<organism evidence="6 7">
    <name type="scientific">Oceanotoga teriensis</name>
    <dbReference type="NCBI Taxonomy" id="515440"/>
    <lineage>
        <taxon>Bacteria</taxon>
        <taxon>Thermotogati</taxon>
        <taxon>Thermotogota</taxon>
        <taxon>Thermotogae</taxon>
        <taxon>Petrotogales</taxon>
        <taxon>Petrotogaceae</taxon>
        <taxon>Oceanotoga</taxon>
    </lineage>
</organism>
<dbReference type="AlphaFoldDB" id="A0AA45HJT3"/>
<comment type="similarity">
    <text evidence="2 4">Belongs to the class-IV pyridoxal-phosphate-dependent aminotransferase family.</text>
</comment>
<dbReference type="InterPro" id="IPR018300">
    <property type="entry name" value="Aminotrans_IV_CS"/>
</dbReference>
<dbReference type="InterPro" id="IPR043132">
    <property type="entry name" value="BCAT-like_C"/>
</dbReference>
<dbReference type="GO" id="GO:0046394">
    <property type="term" value="P:carboxylic acid biosynthetic process"/>
    <property type="evidence" value="ECO:0007669"/>
    <property type="project" value="UniProtKB-ARBA"/>
</dbReference>
<dbReference type="SUPFAM" id="SSF56752">
    <property type="entry name" value="D-aminoacid aminotransferase-like PLP-dependent enzymes"/>
    <property type="match status" value="1"/>
</dbReference>
<dbReference type="InterPro" id="IPR043131">
    <property type="entry name" value="BCAT-like_N"/>
</dbReference>
<dbReference type="GO" id="GO:0008483">
    <property type="term" value="F:transaminase activity"/>
    <property type="evidence" value="ECO:0007669"/>
    <property type="project" value="UniProtKB-KW"/>
</dbReference>
<evidence type="ECO:0000313" key="7">
    <source>
        <dbReference type="Proteomes" id="UP000245921"/>
    </source>
</evidence>
<dbReference type="PANTHER" id="PTHR42743:SF4">
    <property type="entry name" value="BRANCHED-CHAIN-AMINO-ACID AMINOTRANSFERASE-RELATED"/>
    <property type="match status" value="1"/>
</dbReference>
<dbReference type="Gene3D" id="3.20.10.10">
    <property type="entry name" value="D-amino Acid Aminotransferase, subunit A, domain 2"/>
    <property type="match status" value="1"/>
</dbReference>
<dbReference type="Gene3D" id="3.30.470.10">
    <property type="match status" value="1"/>
</dbReference>
<evidence type="ECO:0000256" key="5">
    <source>
        <dbReference type="RuleBase" id="RU004516"/>
    </source>
</evidence>
<dbReference type="CDD" id="cd00449">
    <property type="entry name" value="PLPDE_IV"/>
    <property type="match status" value="1"/>
</dbReference>
<sequence length="275" mass="32289">MFYNGKEWVEYPLINADDMGFMSGYTVYEVFRTYKKIPFALKKHYKRMKKSADFMGLDMPSFDKLLEVTNQALTIHNFEEFRFRMYITPETTKNKTFYFFVEELIEDNQVFEDGIVINIARERKPFNPVIPYYVKSPLNGFIKYVHKKYDYYYESIILNEYGYVTECTFSNIFYVSGNVLITPHISSGVLPGITRDNVLSLANNLSMEVEEKQNVEIWELLSAEEVFLSHTSMGVVPVRRIFPDFTFAAPGLVTETLMDNWKEFILNDSTNWEGI</sequence>
<evidence type="ECO:0000256" key="2">
    <source>
        <dbReference type="ARBA" id="ARBA00009320"/>
    </source>
</evidence>